<comment type="caution">
    <text evidence="5">The sequence shown here is derived from an EMBL/GenBank/DDBJ whole genome shotgun (WGS) entry which is preliminary data.</text>
</comment>
<evidence type="ECO:0000313" key="6">
    <source>
        <dbReference type="Proteomes" id="UP001337655"/>
    </source>
</evidence>
<evidence type="ECO:0000313" key="5">
    <source>
        <dbReference type="EMBL" id="KAK5174818.1"/>
    </source>
</evidence>
<evidence type="ECO:0000259" key="4">
    <source>
        <dbReference type="Pfam" id="PF13193"/>
    </source>
</evidence>
<dbReference type="Pfam" id="PF13193">
    <property type="entry name" value="AMP-binding_C"/>
    <property type="match status" value="1"/>
</dbReference>
<dbReference type="Gene3D" id="3.30.300.30">
    <property type="match status" value="1"/>
</dbReference>
<dbReference type="AlphaFoldDB" id="A0AAV9PP62"/>
<dbReference type="FunFam" id="3.30.300.30:FF:000007">
    <property type="entry name" value="4-coumarate--CoA ligase 2"/>
    <property type="match status" value="1"/>
</dbReference>
<dbReference type="PROSITE" id="PS00455">
    <property type="entry name" value="AMP_BINDING"/>
    <property type="match status" value="1"/>
</dbReference>
<dbReference type="GO" id="GO:0016405">
    <property type="term" value="F:CoA-ligase activity"/>
    <property type="evidence" value="ECO:0007669"/>
    <property type="project" value="TreeGrafter"/>
</dbReference>
<dbReference type="GO" id="GO:0019748">
    <property type="term" value="P:secondary metabolic process"/>
    <property type="evidence" value="ECO:0007669"/>
    <property type="project" value="TreeGrafter"/>
</dbReference>
<dbReference type="InterPro" id="IPR000873">
    <property type="entry name" value="AMP-dep_synth/lig_dom"/>
</dbReference>
<dbReference type="GeneID" id="89923248"/>
<dbReference type="SUPFAM" id="SSF56801">
    <property type="entry name" value="Acetyl-CoA synthetase-like"/>
    <property type="match status" value="1"/>
</dbReference>
<dbReference type="InterPro" id="IPR025110">
    <property type="entry name" value="AMP-bd_C"/>
</dbReference>
<dbReference type="RefSeq" id="XP_064663487.1">
    <property type="nucleotide sequence ID" value="XM_064799160.1"/>
</dbReference>
<evidence type="ECO:0000256" key="2">
    <source>
        <dbReference type="ARBA" id="ARBA00022598"/>
    </source>
</evidence>
<dbReference type="PANTHER" id="PTHR24096:SF149">
    <property type="entry name" value="AMP-BINDING DOMAIN-CONTAINING PROTEIN-RELATED"/>
    <property type="match status" value="1"/>
</dbReference>
<protein>
    <submittedName>
        <fullName evidence="5">Uncharacterized protein</fullName>
    </submittedName>
</protein>
<evidence type="ECO:0000259" key="3">
    <source>
        <dbReference type="Pfam" id="PF00501"/>
    </source>
</evidence>
<organism evidence="5 6">
    <name type="scientific">Saxophila tyrrhenica</name>
    <dbReference type="NCBI Taxonomy" id="1690608"/>
    <lineage>
        <taxon>Eukaryota</taxon>
        <taxon>Fungi</taxon>
        <taxon>Dikarya</taxon>
        <taxon>Ascomycota</taxon>
        <taxon>Pezizomycotina</taxon>
        <taxon>Dothideomycetes</taxon>
        <taxon>Dothideomycetidae</taxon>
        <taxon>Mycosphaerellales</taxon>
        <taxon>Extremaceae</taxon>
        <taxon>Saxophila</taxon>
    </lineage>
</organism>
<feature type="domain" description="AMP-dependent synthetase/ligase" evidence="3">
    <location>
        <begin position="48"/>
        <end position="416"/>
    </location>
</feature>
<name>A0AAV9PP62_9PEZI</name>
<dbReference type="PANTHER" id="PTHR24096">
    <property type="entry name" value="LONG-CHAIN-FATTY-ACID--COA LIGASE"/>
    <property type="match status" value="1"/>
</dbReference>
<dbReference type="Gene3D" id="3.40.50.12780">
    <property type="entry name" value="N-terminal domain of ligase-like"/>
    <property type="match status" value="1"/>
</dbReference>
<proteinExistence type="inferred from homology"/>
<dbReference type="Pfam" id="PF00501">
    <property type="entry name" value="AMP-binding"/>
    <property type="match status" value="1"/>
</dbReference>
<feature type="domain" description="AMP-binding enzyme C-terminal" evidence="4">
    <location>
        <begin position="465"/>
        <end position="543"/>
    </location>
</feature>
<gene>
    <name evidence="5" type="ORF">LTR77_001901</name>
</gene>
<dbReference type="InterPro" id="IPR045851">
    <property type="entry name" value="AMP-bd_C_sf"/>
</dbReference>
<dbReference type="InterPro" id="IPR042099">
    <property type="entry name" value="ANL_N_sf"/>
</dbReference>
<accession>A0AAV9PP62</accession>
<keyword evidence="2" id="KW-0436">Ligase</keyword>
<evidence type="ECO:0000256" key="1">
    <source>
        <dbReference type="ARBA" id="ARBA00006432"/>
    </source>
</evidence>
<sequence>MKVYEPEENLELPSLDILTFLFDWCARAKEDTQLHVDAANPSNSVIKAEARGISKRTAHVLRHDYGIGSSGSGEDVVLCTSSGSPFLPVLFYSVVNAGGIFSGASTAFTVGELARQIKDSDAKLLFCSEEFEQNTIEAARQCGIPQNRILIIDSKTPKRWNLIQSSNRKPALDLQAGPMLDRCHINNREEQDRTTACIIYSSGTTGLPKGVRISHLNLVACNVCCMNVSKRYLDRIARERPNEPFHFSTIAHLPMAHVAGIAWYTLNPFYMGGTTYWMRKYDFDSFIEYQKRYRITVQFSVPPIWLSVAKSPNVTDHFDSLKVAATGAAPMGLELGKEVSRKLGRSRTIISQFWGTSETTGSITGLDWDVSDTTFSVGAAFPNTRLRFLDEQDRDVQAGQPGEVLVGGPIVCQGYHNRPDANRDSFVDGFYRTGDIGVSKNGLVYIVDRKKELIKYKGLQVAPAELEALLVSHPSLIDAAVIGVPDPRDAENEVPRAYVVVKPGMDASEDEIKAFVREHLSSHKQLRGGLAWLDEVPKSASGKILRRELRLRAANELKTAKARL</sequence>
<dbReference type="Proteomes" id="UP001337655">
    <property type="component" value="Unassembled WGS sequence"/>
</dbReference>
<reference evidence="5 6" key="1">
    <citation type="submission" date="2023-08" db="EMBL/GenBank/DDBJ databases">
        <title>Black Yeasts Isolated from many extreme environments.</title>
        <authorList>
            <person name="Coleine C."/>
            <person name="Stajich J.E."/>
            <person name="Selbmann L."/>
        </authorList>
    </citation>
    <scope>NUCLEOTIDE SEQUENCE [LARGE SCALE GENOMIC DNA]</scope>
    <source>
        <strain evidence="5 6">CCFEE 5935</strain>
    </source>
</reference>
<dbReference type="EMBL" id="JAVRRT010000002">
    <property type="protein sequence ID" value="KAK5174818.1"/>
    <property type="molecule type" value="Genomic_DNA"/>
</dbReference>
<comment type="similarity">
    <text evidence="1">Belongs to the ATP-dependent AMP-binding enzyme family.</text>
</comment>
<keyword evidence="6" id="KW-1185">Reference proteome</keyword>
<dbReference type="InterPro" id="IPR020845">
    <property type="entry name" value="AMP-binding_CS"/>
</dbReference>